<name>A0A4U0VCA7_9PEZI</name>
<keyword evidence="7 10" id="KW-1133">Transmembrane helix</keyword>
<dbReference type="OrthoDB" id="9999863at2759"/>
<evidence type="ECO:0000256" key="4">
    <source>
        <dbReference type="ARBA" id="ARBA00022538"/>
    </source>
</evidence>
<dbReference type="AlphaFoldDB" id="A0A4U0VCA7"/>
<feature type="region of interest" description="Disordered" evidence="11">
    <location>
        <begin position="404"/>
        <end position="430"/>
    </location>
</feature>
<evidence type="ECO:0000256" key="10">
    <source>
        <dbReference type="PIRNR" id="PIRNR002450"/>
    </source>
</evidence>
<protein>
    <recommendedName>
        <fullName evidence="10">Potassium transport protein</fullName>
    </recommendedName>
</protein>
<feature type="region of interest" description="Disordered" evidence="11">
    <location>
        <begin position="285"/>
        <end position="372"/>
    </location>
</feature>
<dbReference type="PIRSF" id="PIRSF002450">
    <property type="entry name" value="K+_transpter_TRK"/>
    <property type="match status" value="1"/>
</dbReference>
<feature type="transmembrane region" description="Helical" evidence="10">
    <location>
        <begin position="699"/>
        <end position="716"/>
    </location>
</feature>
<dbReference type="InterPro" id="IPR004773">
    <property type="entry name" value="K/Na_transp_Trk1/HKT1"/>
</dbReference>
<dbReference type="GO" id="GO:1990573">
    <property type="term" value="P:potassium ion import across plasma membrane"/>
    <property type="evidence" value="ECO:0007669"/>
    <property type="project" value="TreeGrafter"/>
</dbReference>
<comment type="similarity">
    <text evidence="2 10">Belongs to the TrkH potassium transport family.</text>
</comment>
<dbReference type="PANTHER" id="PTHR31064:SF30">
    <property type="entry name" value="HIGH-AFFINITY POTASSIUM TRANSPORT PROTEIN-RELATED"/>
    <property type="match status" value="1"/>
</dbReference>
<dbReference type="InterPro" id="IPR015958">
    <property type="entry name" value="Trk1_fungi"/>
</dbReference>
<reference evidence="12 13" key="1">
    <citation type="submission" date="2017-03" db="EMBL/GenBank/DDBJ databases">
        <title>Genomes of endolithic fungi from Antarctica.</title>
        <authorList>
            <person name="Coleine C."/>
            <person name="Masonjones S."/>
            <person name="Stajich J.E."/>
        </authorList>
    </citation>
    <scope>NUCLEOTIDE SEQUENCE [LARGE SCALE GENOMIC DNA]</scope>
    <source>
        <strain evidence="12 13">CCFEE 5311</strain>
    </source>
</reference>
<dbReference type="GO" id="GO:0140107">
    <property type="term" value="F:high-affinity potassium ion transmembrane transporter activity"/>
    <property type="evidence" value="ECO:0007669"/>
    <property type="project" value="TreeGrafter"/>
</dbReference>
<evidence type="ECO:0000256" key="1">
    <source>
        <dbReference type="ARBA" id="ARBA00004141"/>
    </source>
</evidence>
<comment type="caution">
    <text evidence="12">The sequence shown here is derived from an EMBL/GenBank/DDBJ whole genome shotgun (WGS) entry which is preliminary data.</text>
</comment>
<gene>
    <name evidence="12" type="ORF">B0A54_02440</name>
</gene>
<keyword evidence="8 10" id="KW-0406">Ion transport</keyword>
<dbReference type="EMBL" id="NAJP01000008">
    <property type="protein sequence ID" value="TKA46607.1"/>
    <property type="molecule type" value="Genomic_DNA"/>
</dbReference>
<evidence type="ECO:0000256" key="9">
    <source>
        <dbReference type="ARBA" id="ARBA00023136"/>
    </source>
</evidence>
<dbReference type="Proteomes" id="UP000310066">
    <property type="component" value="Unassembled WGS sequence"/>
</dbReference>
<keyword evidence="9 10" id="KW-0472">Membrane</keyword>
<dbReference type="InterPro" id="IPR051143">
    <property type="entry name" value="TrkH_K-transport"/>
</dbReference>
<evidence type="ECO:0000313" key="12">
    <source>
        <dbReference type="EMBL" id="TKA46607.1"/>
    </source>
</evidence>
<keyword evidence="4 10" id="KW-0633">Potassium transport</keyword>
<evidence type="ECO:0000256" key="6">
    <source>
        <dbReference type="ARBA" id="ARBA00022958"/>
    </source>
</evidence>
<dbReference type="Pfam" id="PF02386">
    <property type="entry name" value="TrkH"/>
    <property type="match status" value="1"/>
</dbReference>
<evidence type="ECO:0000256" key="8">
    <source>
        <dbReference type="ARBA" id="ARBA00023065"/>
    </source>
</evidence>
<dbReference type="GO" id="GO:0005886">
    <property type="term" value="C:plasma membrane"/>
    <property type="evidence" value="ECO:0007669"/>
    <property type="project" value="InterPro"/>
</dbReference>
<evidence type="ECO:0000256" key="2">
    <source>
        <dbReference type="ARBA" id="ARBA00009137"/>
    </source>
</evidence>
<feature type="region of interest" description="Disordered" evidence="11">
    <location>
        <begin position="853"/>
        <end position="948"/>
    </location>
</feature>
<accession>A0A4U0VCA7</accession>
<keyword evidence="5 10" id="KW-0812">Transmembrane</keyword>
<evidence type="ECO:0000256" key="11">
    <source>
        <dbReference type="SAM" id="MobiDB-lite"/>
    </source>
</evidence>
<keyword evidence="3 10" id="KW-0813">Transport</keyword>
<feature type="compositionally biased region" description="Basic and acidic residues" evidence="11">
    <location>
        <begin position="338"/>
        <end position="361"/>
    </location>
</feature>
<evidence type="ECO:0000313" key="13">
    <source>
        <dbReference type="Proteomes" id="UP000310066"/>
    </source>
</evidence>
<feature type="transmembrane region" description="Helical" evidence="10">
    <location>
        <begin position="34"/>
        <end position="57"/>
    </location>
</feature>
<feature type="region of interest" description="Disordered" evidence="11">
    <location>
        <begin position="191"/>
        <end position="244"/>
    </location>
</feature>
<evidence type="ECO:0000256" key="5">
    <source>
        <dbReference type="ARBA" id="ARBA00022692"/>
    </source>
</evidence>
<evidence type="ECO:0000256" key="7">
    <source>
        <dbReference type="ARBA" id="ARBA00022989"/>
    </source>
</evidence>
<feature type="transmembrane region" description="Helical" evidence="10">
    <location>
        <begin position="634"/>
        <end position="654"/>
    </location>
</feature>
<feature type="compositionally biased region" description="Basic and acidic residues" evidence="11">
    <location>
        <begin position="289"/>
        <end position="310"/>
    </location>
</feature>
<comment type="subcellular location">
    <subcellularLocation>
        <location evidence="1">Membrane</location>
        <topology evidence="1">Multi-pass membrane protein</topology>
    </subcellularLocation>
</comment>
<evidence type="ECO:0000256" key="3">
    <source>
        <dbReference type="ARBA" id="ARBA00022448"/>
    </source>
</evidence>
<organism evidence="12 13">
    <name type="scientific">Friedmanniomyces endolithicus</name>
    <dbReference type="NCBI Taxonomy" id="329885"/>
    <lineage>
        <taxon>Eukaryota</taxon>
        <taxon>Fungi</taxon>
        <taxon>Dikarya</taxon>
        <taxon>Ascomycota</taxon>
        <taxon>Pezizomycotina</taxon>
        <taxon>Dothideomycetes</taxon>
        <taxon>Dothideomycetidae</taxon>
        <taxon>Mycosphaerellales</taxon>
        <taxon>Teratosphaeriaceae</taxon>
        <taxon>Friedmanniomyces</taxon>
    </lineage>
</organism>
<dbReference type="NCBIfam" id="TIGR00934">
    <property type="entry name" value="2a38euk"/>
    <property type="match status" value="1"/>
</dbReference>
<feature type="compositionally biased region" description="Polar residues" evidence="11">
    <location>
        <begin position="202"/>
        <end position="213"/>
    </location>
</feature>
<feature type="transmembrane region" description="Helical" evidence="10">
    <location>
        <begin position="86"/>
        <end position="111"/>
    </location>
</feature>
<dbReference type="STRING" id="329885.A0A4U0VCA7"/>
<feature type="transmembrane region" description="Helical" evidence="10">
    <location>
        <begin position="492"/>
        <end position="512"/>
    </location>
</feature>
<sequence length="974" mass="108137">MVLEESRQQVGKWVRMLDPRKWHLAHPNFITVHYMYIIGCTIIGSILIYPAGGLAYIDALFFTAGASTQAGLNSVNTNDILLYQQIVVMLLACIANPIFINSAVVFVRLYWFEKRFQHLVRESRSARRSRSRTFSKSKSEIDKIIDPGQLEKGVNGREIRVLHDTTTPNGMSGNTVQMSATEKRFVEKLGLGERSRSVLPTPESSNRGSNNSDEVVMDEKDRDGFQTAPQTPSTPPAPYLGLNPGLKREITFADEVSTPHAKQASDLPSVPEGTDMAKHIRFLEQQQQHAKDKEGTLRIPGPRDFDRGEMPAEVDSDDEDNLHQPLTRDTSDRPPATEQERARRLSIGSKKEGLSADDHPPRAITFNEPDHIPGRARAHMKAAENTDDAAANDAGFRQTLCKVKSNLTRRRGQSHSRSQGGGPNLESRNSIAKTFSSLTTARTRASLEDPMPYLSWQATIGRNSAFLGLTEDQRDELGGIEYRALKTLAKVLILYFVGFHLLGMVVYLPWILHTQGQLLPSSGSPILTYRQYVQSSGTNPVWWGIWTPASMFNDLGFTLTPDSMNSFNNGVLPLLFGSFLIIIGNTGFPCMLRFVIWVASILVPTGTGLWEELRFLLDHPRRCFTLLFPSKATWWLFWILAGLNGLDLIFFVILDLNDSAVTTLPAGLRVLDGWFQATSTRTAGFSCINLAALHPAIQVSYLVMMYISVFPIAISVRRTNVYEEKSLGIWGGEEEEGGEHSYVGQHLRRQLSFDLWYVFLGFFVICIVEGAQLANTNNYAFTMFSVLFEIVSAYGTVGLSLGYPNIDASFSTEFHVVSKLVIIAMMVRGRHRGLPYALDRAILLPSENLKDKDKALDRTPTMQRRMSVLDPSGRQQGSWEDGELDESGLPKQHSAAMAMSMGAGGEASPEGLRDTRKMRRRSSGLTNGSIASGREGGRGGLESGTQGWRERRKSFAAVLASGLSAGPLISRNYE</sequence>
<proteinExistence type="inferred from homology"/>
<keyword evidence="6 10" id="KW-0630">Potassium</keyword>
<feature type="transmembrane region" description="Helical" evidence="10">
    <location>
        <begin position="780"/>
        <end position="803"/>
    </location>
</feature>
<dbReference type="PANTHER" id="PTHR31064">
    <property type="entry name" value="POTASSIUM TRANSPORT PROTEIN DDB_G0292412-RELATED"/>
    <property type="match status" value="1"/>
</dbReference>
<feature type="transmembrane region" description="Helical" evidence="10">
    <location>
        <begin position="571"/>
        <end position="588"/>
    </location>
</feature>
<dbReference type="GO" id="GO:0030007">
    <property type="term" value="P:intracellular potassium ion homeostasis"/>
    <property type="evidence" value="ECO:0007669"/>
    <property type="project" value="UniProtKB-UniRule"/>
</dbReference>
<dbReference type="InterPro" id="IPR003445">
    <property type="entry name" value="Cat_transpt"/>
</dbReference>
<feature type="transmembrane region" description="Helical" evidence="10">
    <location>
        <begin position="755"/>
        <end position="774"/>
    </location>
</feature>